<dbReference type="InterPro" id="IPR055173">
    <property type="entry name" value="NrdR-like_N"/>
</dbReference>
<comment type="similarity">
    <text evidence="7">Belongs to the NrdR family.</text>
</comment>
<feature type="compositionally biased region" description="Basic and acidic residues" evidence="8">
    <location>
        <begin position="166"/>
        <end position="175"/>
    </location>
</feature>
<dbReference type="EMBL" id="WVIC01000023">
    <property type="protein sequence ID" value="NCJ07227.1"/>
    <property type="molecule type" value="Genomic_DNA"/>
</dbReference>
<keyword evidence="3 7" id="KW-0067">ATP-binding</keyword>
<proteinExistence type="inferred from homology"/>
<feature type="zinc finger region" evidence="7">
    <location>
        <begin position="3"/>
        <end position="34"/>
    </location>
</feature>
<dbReference type="PANTHER" id="PTHR30455">
    <property type="entry name" value="TRANSCRIPTIONAL REPRESSOR NRDR"/>
    <property type="match status" value="1"/>
</dbReference>
<evidence type="ECO:0000256" key="7">
    <source>
        <dbReference type="HAMAP-Rule" id="MF_00440"/>
    </source>
</evidence>
<keyword evidence="7" id="KW-0862">Zinc</keyword>
<dbReference type="Proteomes" id="UP000607397">
    <property type="component" value="Unassembled WGS sequence"/>
</dbReference>
<feature type="region of interest" description="Disordered" evidence="8">
    <location>
        <begin position="151"/>
        <end position="175"/>
    </location>
</feature>
<evidence type="ECO:0000256" key="8">
    <source>
        <dbReference type="SAM" id="MobiDB-lite"/>
    </source>
</evidence>
<keyword evidence="1 7" id="KW-0678">Repressor</keyword>
<dbReference type="NCBIfam" id="TIGR00244">
    <property type="entry name" value="transcriptional regulator NrdR"/>
    <property type="match status" value="1"/>
</dbReference>
<comment type="function">
    <text evidence="7">Negatively regulates transcription of bacterial ribonucleotide reductase nrd genes and operons by binding to NrdR-boxes.</text>
</comment>
<dbReference type="PANTHER" id="PTHR30455:SF2">
    <property type="entry name" value="TRANSCRIPTIONAL REPRESSOR NRDR"/>
    <property type="match status" value="1"/>
</dbReference>
<evidence type="ECO:0000313" key="11">
    <source>
        <dbReference type="Proteomes" id="UP000607397"/>
    </source>
</evidence>
<keyword evidence="2 7" id="KW-0547">Nucleotide-binding</keyword>
<dbReference type="HAMAP" id="MF_00440">
    <property type="entry name" value="NrdR"/>
    <property type="match status" value="1"/>
</dbReference>
<protein>
    <recommendedName>
        <fullName evidence="7">Transcriptional repressor NrdR</fullName>
    </recommendedName>
</protein>
<keyword evidence="7" id="KW-0863">Zinc-finger</keyword>
<name>A0A8K1ZZZ5_9CYAN</name>
<evidence type="ECO:0000256" key="4">
    <source>
        <dbReference type="ARBA" id="ARBA00023015"/>
    </source>
</evidence>
<sequence>MECPFCRHTDSRVLESRSAESGQSIRRRRECLQCKRRFTTYERIEFVPISVIKRDSQRESFDRSKLLRGMVTACEKTGISTLQLEALVDDIEAELQQRAVREVASSELGETVLQRLKGLSEVAYVRFASVYRQFQGVRDFVEELAHFQDDLPPVRPDPINGGTEPTESRESTLYC</sequence>
<comment type="caution">
    <text evidence="10">The sequence shown here is derived from an EMBL/GenBank/DDBJ whole genome shotgun (WGS) entry which is preliminary data.</text>
</comment>
<comment type="cofactor">
    <cofactor evidence="7">
        <name>Zn(2+)</name>
        <dbReference type="ChEBI" id="CHEBI:29105"/>
    </cofactor>
    <text evidence="7">Binds 1 zinc ion.</text>
</comment>
<evidence type="ECO:0000256" key="2">
    <source>
        <dbReference type="ARBA" id="ARBA00022741"/>
    </source>
</evidence>
<keyword evidence="7" id="KW-0479">Metal-binding</keyword>
<organism evidence="10 11">
    <name type="scientific">Petrachloros mirabilis ULC683</name>
    <dbReference type="NCBI Taxonomy" id="2781853"/>
    <lineage>
        <taxon>Bacteria</taxon>
        <taxon>Bacillati</taxon>
        <taxon>Cyanobacteriota</taxon>
        <taxon>Cyanophyceae</taxon>
        <taxon>Synechococcales</taxon>
        <taxon>Petrachlorosaceae</taxon>
        <taxon>Petrachloros</taxon>
        <taxon>Petrachloros mirabilis</taxon>
    </lineage>
</organism>
<keyword evidence="11" id="KW-1185">Reference proteome</keyword>
<keyword evidence="4 7" id="KW-0805">Transcription regulation</keyword>
<evidence type="ECO:0000256" key="1">
    <source>
        <dbReference type="ARBA" id="ARBA00022491"/>
    </source>
</evidence>
<keyword evidence="6 7" id="KW-0804">Transcription</keyword>
<keyword evidence="5 7" id="KW-0238">DNA-binding</keyword>
<evidence type="ECO:0000313" key="10">
    <source>
        <dbReference type="EMBL" id="NCJ07227.1"/>
    </source>
</evidence>
<dbReference type="InterPro" id="IPR005144">
    <property type="entry name" value="ATP-cone_dom"/>
</dbReference>
<dbReference type="GO" id="GO:0008270">
    <property type="term" value="F:zinc ion binding"/>
    <property type="evidence" value="ECO:0007669"/>
    <property type="project" value="UniProtKB-UniRule"/>
</dbReference>
<dbReference type="GO" id="GO:0003677">
    <property type="term" value="F:DNA binding"/>
    <property type="evidence" value="ECO:0007669"/>
    <property type="project" value="UniProtKB-KW"/>
</dbReference>
<dbReference type="Pfam" id="PF03477">
    <property type="entry name" value="ATP-cone"/>
    <property type="match status" value="1"/>
</dbReference>
<dbReference type="PROSITE" id="PS51161">
    <property type="entry name" value="ATP_CONE"/>
    <property type="match status" value="1"/>
</dbReference>
<dbReference type="GO" id="GO:0005524">
    <property type="term" value="F:ATP binding"/>
    <property type="evidence" value="ECO:0007669"/>
    <property type="project" value="UniProtKB-UniRule"/>
</dbReference>
<evidence type="ECO:0000259" key="9">
    <source>
        <dbReference type="PROSITE" id="PS51161"/>
    </source>
</evidence>
<dbReference type="RefSeq" id="WP_161825706.1">
    <property type="nucleotide sequence ID" value="NZ_WVIC01000023.1"/>
</dbReference>
<evidence type="ECO:0000256" key="5">
    <source>
        <dbReference type="ARBA" id="ARBA00023125"/>
    </source>
</evidence>
<dbReference type="GO" id="GO:0045892">
    <property type="term" value="P:negative regulation of DNA-templated transcription"/>
    <property type="evidence" value="ECO:0007669"/>
    <property type="project" value="UniProtKB-UniRule"/>
</dbReference>
<reference evidence="10" key="1">
    <citation type="submission" date="2019-12" db="EMBL/GenBank/DDBJ databases">
        <title>High-Quality draft genome sequences of three cyanobacteria isolated from the limestone walls of the Old Cathedral of Coimbra.</title>
        <authorList>
            <person name="Tiago I."/>
            <person name="Soares F."/>
            <person name="Portugal A."/>
        </authorList>
    </citation>
    <scope>NUCLEOTIDE SEQUENCE [LARGE SCALE GENOMIC DNA]</scope>
    <source>
        <strain evidence="10">C</strain>
    </source>
</reference>
<dbReference type="Pfam" id="PF22811">
    <property type="entry name" value="Zn_ribbon_NrdR"/>
    <property type="match status" value="1"/>
</dbReference>
<feature type="domain" description="ATP-cone" evidence="9">
    <location>
        <begin position="49"/>
        <end position="139"/>
    </location>
</feature>
<gene>
    <name evidence="7 10" type="primary">nrdR</name>
    <name evidence="10" type="ORF">GS597_12065</name>
</gene>
<dbReference type="AlphaFoldDB" id="A0A8K1ZZZ5"/>
<evidence type="ECO:0000256" key="3">
    <source>
        <dbReference type="ARBA" id="ARBA00022840"/>
    </source>
</evidence>
<dbReference type="InterPro" id="IPR003796">
    <property type="entry name" value="RNR_NrdR-like"/>
</dbReference>
<accession>A0A8K1ZZZ5</accession>
<evidence type="ECO:0000256" key="6">
    <source>
        <dbReference type="ARBA" id="ARBA00023163"/>
    </source>
</evidence>